<evidence type="ECO:0000256" key="3">
    <source>
        <dbReference type="ARBA" id="ARBA00022553"/>
    </source>
</evidence>
<dbReference type="InterPro" id="IPR003594">
    <property type="entry name" value="HATPase_dom"/>
</dbReference>
<dbReference type="RefSeq" id="WP_296944479.1">
    <property type="nucleotide sequence ID" value="NZ_LT599032.1"/>
</dbReference>
<dbReference type="Gene3D" id="1.10.287.130">
    <property type="match status" value="1"/>
</dbReference>
<evidence type="ECO:0000256" key="4">
    <source>
        <dbReference type="ARBA" id="ARBA00022679"/>
    </source>
</evidence>
<proteinExistence type="predicted"/>
<evidence type="ECO:0000259" key="9">
    <source>
        <dbReference type="PROSITE" id="PS50110"/>
    </source>
</evidence>
<dbReference type="SMART" id="SM00448">
    <property type="entry name" value="REC"/>
    <property type="match status" value="1"/>
</dbReference>
<dbReference type="InterPro" id="IPR003661">
    <property type="entry name" value="HisK_dim/P_dom"/>
</dbReference>
<evidence type="ECO:0000256" key="7">
    <source>
        <dbReference type="SAM" id="Phobius"/>
    </source>
</evidence>
<evidence type="ECO:0000259" key="8">
    <source>
        <dbReference type="PROSITE" id="PS50109"/>
    </source>
</evidence>
<dbReference type="SMART" id="SM00387">
    <property type="entry name" value="HATPase_c"/>
    <property type="match status" value="1"/>
</dbReference>
<feature type="transmembrane region" description="Helical" evidence="7">
    <location>
        <begin position="284"/>
        <end position="304"/>
    </location>
</feature>
<dbReference type="GO" id="GO:0005886">
    <property type="term" value="C:plasma membrane"/>
    <property type="evidence" value="ECO:0007669"/>
    <property type="project" value="TreeGrafter"/>
</dbReference>
<dbReference type="Pfam" id="PF00512">
    <property type="entry name" value="HisKA"/>
    <property type="match status" value="1"/>
</dbReference>
<dbReference type="SUPFAM" id="SSF47226">
    <property type="entry name" value="Histidine-containing phosphotransfer domain, HPT domain"/>
    <property type="match status" value="1"/>
</dbReference>
<dbReference type="Gene3D" id="3.30.565.10">
    <property type="entry name" value="Histidine kinase-like ATPase, C-terminal domain"/>
    <property type="match status" value="1"/>
</dbReference>
<dbReference type="PROSITE" id="PS50109">
    <property type="entry name" value="HIS_KIN"/>
    <property type="match status" value="1"/>
</dbReference>
<dbReference type="Gene3D" id="3.40.50.2300">
    <property type="match status" value="1"/>
</dbReference>
<dbReference type="SUPFAM" id="SSF55874">
    <property type="entry name" value="ATPase domain of HSP90 chaperone/DNA topoisomerase II/histidine kinase"/>
    <property type="match status" value="1"/>
</dbReference>
<dbReference type="InterPro" id="IPR036641">
    <property type="entry name" value="HPT_dom_sf"/>
</dbReference>
<dbReference type="Pfam" id="PF02518">
    <property type="entry name" value="HATPase_c"/>
    <property type="match status" value="1"/>
</dbReference>
<dbReference type="CDD" id="cd00156">
    <property type="entry name" value="REC"/>
    <property type="match status" value="1"/>
</dbReference>
<keyword evidence="7" id="KW-0812">Transmembrane</keyword>
<keyword evidence="3 6" id="KW-0597">Phosphoprotein</keyword>
<dbReference type="EC" id="2.7.13.3" evidence="2"/>
<dbReference type="Gene3D" id="1.20.120.160">
    <property type="entry name" value="HPT domain"/>
    <property type="match status" value="1"/>
</dbReference>
<name>A0A212K692_9BACT</name>
<dbReference type="PANTHER" id="PTHR43047:SF72">
    <property type="entry name" value="OSMOSENSING HISTIDINE PROTEIN KINASE SLN1"/>
    <property type="match status" value="1"/>
</dbReference>
<dbReference type="SMART" id="SM00388">
    <property type="entry name" value="HisKA"/>
    <property type="match status" value="1"/>
</dbReference>
<sequence>MSETLEKNIRFKAILIYVIVAVICGGMLIYIYKLRDDIDDQKRSISQYYKELSLVNKLIDSVNASQSKVNMYVSTKQIKHYKSFNESLNVVEQLMDSLSHINPLHNEKLQQINNLLIKKGVIVSNLNRQFNNKNPIESINEILKDIDPVVKKDTVLITTTVQDTVIYSGAKKGFWRKLGELFSASKGADTVTSITTARLDTLTMPKNDTLHVVSEVTEIAEQAKDDYLKRIISIEKNLSNLIVADQEISSEITTLLIGLYNQTVQARLDEIQKSEQLIRNNNTYSIVSSIVSLILIFIFILLIINDVNKSYRLRKNVEQANLRIKQVMDSRHKLLLSVSHDIKTPLNSILGTLELKETNNGFLHHEVRTMKDSGEYILALLGNLLEFSSIEQGTSNISSRNFNLYDLCKQTVEMFIPLADKKNLTLVYSFDFDKSLILSSDSLKIKQILINILSNSVKYTLDGSIRFDVRFSDSRLYCTVEDTGVGIPENKIKDIFLPFSRVDQNSHLSEGSGFGMYVVKGLVDLFQGNIKVTSTEGQGTRTEISIPASEVFINDTFIPKKILIVDDDMSYLIIIRNMLSELGHIPSICGNIVDFENIITKIDQYDEILTDMEMENFNGIDVLNRIKHSGINIPVTVITAQEDVNNEYFMAMGFSAYIKKPVSGGDLRLLFGGRQKDERAEGVGSLDKMLEGDSEALHEVLASFVDSTKENTGKLKQALLNSDYNMAQFISHKMKPMFIQVGAVEKLDILKRLDTHRSDGTSILYPQWEEDVIELIEYAEQIITETENYLKTH</sequence>
<dbReference type="PROSITE" id="PS50110">
    <property type="entry name" value="RESPONSE_REGULATORY"/>
    <property type="match status" value="1"/>
</dbReference>
<dbReference type="InterPro" id="IPR001789">
    <property type="entry name" value="Sig_transdc_resp-reg_receiver"/>
</dbReference>
<accession>A0A212K692</accession>
<dbReference type="PRINTS" id="PR00344">
    <property type="entry name" value="BCTRLSENSOR"/>
</dbReference>
<keyword evidence="4" id="KW-0808">Transferase</keyword>
<keyword evidence="5" id="KW-0418">Kinase</keyword>
<feature type="transmembrane region" description="Helical" evidence="7">
    <location>
        <begin position="12"/>
        <end position="32"/>
    </location>
</feature>
<dbReference type="GO" id="GO:0000155">
    <property type="term" value="F:phosphorelay sensor kinase activity"/>
    <property type="evidence" value="ECO:0007669"/>
    <property type="project" value="InterPro"/>
</dbReference>
<dbReference type="PANTHER" id="PTHR43047">
    <property type="entry name" value="TWO-COMPONENT HISTIDINE PROTEIN KINASE"/>
    <property type="match status" value="1"/>
</dbReference>
<evidence type="ECO:0000256" key="2">
    <source>
        <dbReference type="ARBA" id="ARBA00012438"/>
    </source>
</evidence>
<reference evidence="10" key="1">
    <citation type="submission" date="2016-04" db="EMBL/GenBank/DDBJ databases">
        <authorList>
            <person name="Evans L.H."/>
            <person name="Alamgir A."/>
            <person name="Owens N."/>
            <person name="Weber N.D."/>
            <person name="Virtaneva K."/>
            <person name="Barbian K."/>
            <person name="Babar A."/>
            <person name="Rosenke K."/>
        </authorList>
    </citation>
    <scope>NUCLEOTIDE SEQUENCE</scope>
    <source>
        <strain evidence="10">86-1</strain>
    </source>
</reference>
<dbReference type="Pfam" id="PF00072">
    <property type="entry name" value="Response_reg"/>
    <property type="match status" value="1"/>
</dbReference>
<organism evidence="10">
    <name type="scientific">uncultured Dysgonomonas sp</name>
    <dbReference type="NCBI Taxonomy" id="206096"/>
    <lineage>
        <taxon>Bacteria</taxon>
        <taxon>Pseudomonadati</taxon>
        <taxon>Bacteroidota</taxon>
        <taxon>Bacteroidia</taxon>
        <taxon>Bacteroidales</taxon>
        <taxon>Dysgonomonadaceae</taxon>
        <taxon>Dysgonomonas</taxon>
        <taxon>environmental samples</taxon>
    </lineage>
</organism>
<feature type="domain" description="Histidine kinase" evidence="8">
    <location>
        <begin position="337"/>
        <end position="550"/>
    </location>
</feature>
<dbReference type="SUPFAM" id="SSF52172">
    <property type="entry name" value="CheY-like"/>
    <property type="match status" value="1"/>
</dbReference>
<protein>
    <recommendedName>
        <fullName evidence="2">histidine kinase</fullName>
        <ecNumber evidence="2">2.7.13.3</ecNumber>
    </recommendedName>
</protein>
<dbReference type="InterPro" id="IPR004358">
    <property type="entry name" value="Sig_transdc_His_kin-like_C"/>
</dbReference>
<evidence type="ECO:0000256" key="6">
    <source>
        <dbReference type="PROSITE-ProRule" id="PRU00169"/>
    </source>
</evidence>
<feature type="domain" description="Response regulatory" evidence="9">
    <location>
        <begin position="561"/>
        <end position="675"/>
    </location>
</feature>
<evidence type="ECO:0000256" key="5">
    <source>
        <dbReference type="ARBA" id="ARBA00022777"/>
    </source>
</evidence>
<evidence type="ECO:0000256" key="1">
    <source>
        <dbReference type="ARBA" id="ARBA00000085"/>
    </source>
</evidence>
<dbReference type="InterPro" id="IPR011006">
    <property type="entry name" value="CheY-like_superfamily"/>
</dbReference>
<evidence type="ECO:0000313" key="10">
    <source>
        <dbReference type="EMBL" id="SBW07025.1"/>
    </source>
</evidence>
<dbReference type="EMBL" id="FLUM01000003">
    <property type="protein sequence ID" value="SBW07025.1"/>
    <property type="molecule type" value="Genomic_DNA"/>
</dbReference>
<comment type="catalytic activity">
    <reaction evidence="1">
        <text>ATP + protein L-histidine = ADP + protein N-phospho-L-histidine.</text>
        <dbReference type="EC" id="2.7.13.3"/>
    </reaction>
</comment>
<dbReference type="InterPro" id="IPR036890">
    <property type="entry name" value="HATPase_C_sf"/>
</dbReference>
<dbReference type="CDD" id="cd00082">
    <property type="entry name" value="HisKA"/>
    <property type="match status" value="1"/>
</dbReference>
<dbReference type="GO" id="GO:0009927">
    <property type="term" value="F:histidine phosphotransfer kinase activity"/>
    <property type="evidence" value="ECO:0007669"/>
    <property type="project" value="TreeGrafter"/>
</dbReference>
<dbReference type="SUPFAM" id="SSF47384">
    <property type="entry name" value="Homodimeric domain of signal transducing histidine kinase"/>
    <property type="match status" value="1"/>
</dbReference>
<keyword evidence="7" id="KW-1133">Transmembrane helix</keyword>
<dbReference type="InterPro" id="IPR036097">
    <property type="entry name" value="HisK_dim/P_sf"/>
</dbReference>
<keyword evidence="7" id="KW-0472">Membrane</keyword>
<gene>
    <name evidence="10" type="ORF">KL86DYS1_31551</name>
</gene>
<feature type="modified residue" description="4-aspartylphosphate" evidence="6">
    <location>
        <position position="611"/>
    </location>
</feature>
<dbReference type="AlphaFoldDB" id="A0A212K692"/>
<dbReference type="InterPro" id="IPR005467">
    <property type="entry name" value="His_kinase_dom"/>
</dbReference>